<accession>A0ABR3IZW3</accession>
<feature type="transmembrane region" description="Helical" evidence="1">
    <location>
        <begin position="189"/>
        <end position="210"/>
    </location>
</feature>
<evidence type="ECO:0000313" key="2">
    <source>
        <dbReference type="EMBL" id="KAL0948773.1"/>
    </source>
</evidence>
<keyword evidence="1" id="KW-1133">Transmembrane helix</keyword>
<keyword evidence="1" id="KW-0472">Membrane</keyword>
<sequence>MVFYPENVPRAGRLQQLVDSMANMQTDIKHDAEQMDEKNKQIRPLIEKMLKEKGIDSIDDLIRKSKEKMTDDEKKKYDALIAAAKASKAGFDYTYFVAGVLMFPEGVILTGKLALAAVRFVHRLTIVQKLASWIRTAESGSAAAAEAAANELEKAALEAEKAAQEGGAAGEAGEGVAQVASRWAKVAKFLKVIGAIGFVVTIIVGIIEAIEGKKQKDKLIEAIHGAQPARLCIAFFKREATNLMQQLELFSTWLDFKVGEDKDDVLADRLAQKIVKNISVENAKIDWSVLETQLETQDRSSAGSSYYADADLFHDEVVKRALGSMKSE</sequence>
<keyword evidence="1" id="KW-0812">Transmembrane</keyword>
<comment type="caution">
    <text evidence="2">The sequence shown here is derived from an EMBL/GenBank/DDBJ whole genome shotgun (WGS) entry which is preliminary data.</text>
</comment>
<organism evidence="2 3">
    <name type="scientific">Hohenbuehelia grisea</name>
    <dbReference type="NCBI Taxonomy" id="104357"/>
    <lineage>
        <taxon>Eukaryota</taxon>
        <taxon>Fungi</taxon>
        <taxon>Dikarya</taxon>
        <taxon>Basidiomycota</taxon>
        <taxon>Agaricomycotina</taxon>
        <taxon>Agaricomycetes</taxon>
        <taxon>Agaricomycetidae</taxon>
        <taxon>Agaricales</taxon>
        <taxon>Pleurotineae</taxon>
        <taxon>Pleurotaceae</taxon>
        <taxon>Hohenbuehelia</taxon>
    </lineage>
</organism>
<dbReference type="Proteomes" id="UP001556367">
    <property type="component" value="Unassembled WGS sequence"/>
</dbReference>
<reference evidence="3" key="1">
    <citation type="submission" date="2024-06" db="EMBL/GenBank/DDBJ databases">
        <title>Multi-omics analyses provide insights into the biosynthesis of the anticancer antibiotic pleurotin in Hohenbuehelia grisea.</title>
        <authorList>
            <person name="Weaver J.A."/>
            <person name="Alberti F."/>
        </authorList>
    </citation>
    <scope>NUCLEOTIDE SEQUENCE [LARGE SCALE GENOMIC DNA]</scope>
    <source>
        <strain evidence="3">T-177</strain>
    </source>
</reference>
<keyword evidence="3" id="KW-1185">Reference proteome</keyword>
<evidence type="ECO:0000256" key="1">
    <source>
        <dbReference type="SAM" id="Phobius"/>
    </source>
</evidence>
<proteinExistence type="predicted"/>
<protein>
    <submittedName>
        <fullName evidence="2">Uncharacterized protein</fullName>
    </submittedName>
</protein>
<name>A0ABR3IZW3_9AGAR</name>
<dbReference type="EMBL" id="JASNQZ010000012">
    <property type="protein sequence ID" value="KAL0948773.1"/>
    <property type="molecule type" value="Genomic_DNA"/>
</dbReference>
<gene>
    <name evidence="2" type="ORF">HGRIS_008903</name>
</gene>
<evidence type="ECO:0000313" key="3">
    <source>
        <dbReference type="Proteomes" id="UP001556367"/>
    </source>
</evidence>